<feature type="transmembrane region" description="Helical" evidence="1">
    <location>
        <begin position="39"/>
        <end position="61"/>
    </location>
</feature>
<feature type="transmembrane region" description="Helical" evidence="1">
    <location>
        <begin position="12"/>
        <end position="33"/>
    </location>
</feature>
<accession>A0A644TFJ8</accession>
<keyword evidence="1" id="KW-0472">Membrane</keyword>
<gene>
    <name evidence="3" type="ORF">SDC9_11410</name>
</gene>
<dbReference type="AlphaFoldDB" id="A0A644TFJ8"/>
<proteinExistence type="predicted"/>
<name>A0A644TFJ8_9ZZZZ</name>
<keyword evidence="1" id="KW-1133">Transmembrane helix</keyword>
<keyword evidence="1" id="KW-0812">Transmembrane</keyword>
<dbReference type="Pfam" id="PF18893">
    <property type="entry name" value="DUF5652"/>
    <property type="match status" value="1"/>
</dbReference>
<protein>
    <recommendedName>
        <fullName evidence="2">DUF5652 domain-containing protein</fullName>
    </recommendedName>
</protein>
<evidence type="ECO:0000259" key="2">
    <source>
        <dbReference type="Pfam" id="PF18893"/>
    </source>
</evidence>
<dbReference type="InterPro" id="IPR043712">
    <property type="entry name" value="DUF5652"/>
</dbReference>
<dbReference type="EMBL" id="VSSQ01000029">
    <property type="protein sequence ID" value="MPL65746.1"/>
    <property type="molecule type" value="Genomic_DNA"/>
</dbReference>
<evidence type="ECO:0000256" key="1">
    <source>
        <dbReference type="SAM" id="Phobius"/>
    </source>
</evidence>
<reference evidence="3" key="1">
    <citation type="submission" date="2019-08" db="EMBL/GenBank/DDBJ databases">
        <authorList>
            <person name="Kucharzyk K."/>
            <person name="Murdoch R.W."/>
            <person name="Higgins S."/>
            <person name="Loffler F."/>
        </authorList>
    </citation>
    <scope>NUCLEOTIDE SEQUENCE</scope>
</reference>
<sequence>MDNILSTIHHTPWLLGLIVVWSITWKAIATWHAARNSHLGWFIALFIINTLGVLEIIYLAFFTKRKS</sequence>
<evidence type="ECO:0000313" key="3">
    <source>
        <dbReference type="EMBL" id="MPL65746.1"/>
    </source>
</evidence>
<organism evidence="3">
    <name type="scientific">bioreactor metagenome</name>
    <dbReference type="NCBI Taxonomy" id="1076179"/>
    <lineage>
        <taxon>unclassified sequences</taxon>
        <taxon>metagenomes</taxon>
        <taxon>ecological metagenomes</taxon>
    </lineage>
</organism>
<comment type="caution">
    <text evidence="3">The sequence shown here is derived from an EMBL/GenBank/DDBJ whole genome shotgun (WGS) entry which is preliminary data.</text>
</comment>
<feature type="domain" description="DUF5652" evidence="2">
    <location>
        <begin position="1"/>
        <end position="66"/>
    </location>
</feature>